<name>A0A8J5RP80_ZIZPA</name>
<protein>
    <submittedName>
        <fullName evidence="2">Uncharacterized protein</fullName>
    </submittedName>
</protein>
<sequence length="279" mass="29701">MTSAQLGAKRSRSRQSVASEMAPPHAATSPSSFVLIVLLSPAAATPFFSPASPICRRRRSLLALTMACHVPCSAADSSPSHAPPNSVAVAVAVAVAEDMMMQIAKNMVDANCQIELSDASKFDLVERVAHWVSLYMARGQAGGMDWPPGRRRAPRGHGANRWRARGLVGAGSPLGWGGDLTDLYAGATRAVTVTEGDERSGCCQVGRILAASAPPKPAARRPGRRMGARVVLRRRRADATHIGSDRVERARPYLLPSSRRRFAMDGPDRGACGACGRQR</sequence>
<reference evidence="2" key="2">
    <citation type="submission" date="2021-02" db="EMBL/GenBank/DDBJ databases">
        <authorList>
            <person name="Kimball J.A."/>
            <person name="Haas M.W."/>
            <person name="Macchietto M."/>
            <person name="Kono T."/>
            <person name="Duquette J."/>
            <person name="Shao M."/>
        </authorList>
    </citation>
    <scope>NUCLEOTIDE SEQUENCE</scope>
    <source>
        <tissue evidence="2">Fresh leaf tissue</tissue>
    </source>
</reference>
<evidence type="ECO:0000256" key="1">
    <source>
        <dbReference type="SAM" id="MobiDB-lite"/>
    </source>
</evidence>
<evidence type="ECO:0000313" key="2">
    <source>
        <dbReference type="EMBL" id="KAG8049133.1"/>
    </source>
</evidence>
<accession>A0A8J5RP80</accession>
<dbReference type="Proteomes" id="UP000729402">
    <property type="component" value="Unassembled WGS sequence"/>
</dbReference>
<dbReference type="EMBL" id="JAAALK010000289">
    <property type="protein sequence ID" value="KAG8049133.1"/>
    <property type="molecule type" value="Genomic_DNA"/>
</dbReference>
<feature type="region of interest" description="Disordered" evidence="1">
    <location>
        <begin position="1"/>
        <end position="27"/>
    </location>
</feature>
<dbReference type="AlphaFoldDB" id="A0A8J5RP80"/>
<proteinExistence type="predicted"/>
<gene>
    <name evidence="2" type="ORF">GUJ93_ZPchr0009g1524</name>
</gene>
<organism evidence="2 3">
    <name type="scientific">Zizania palustris</name>
    <name type="common">Northern wild rice</name>
    <dbReference type="NCBI Taxonomy" id="103762"/>
    <lineage>
        <taxon>Eukaryota</taxon>
        <taxon>Viridiplantae</taxon>
        <taxon>Streptophyta</taxon>
        <taxon>Embryophyta</taxon>
        <taxon>Tracheophyta</taxon>
        <taxon>Spermatophyta</taxon>
        <taxon>Magnoliopsida</taxon>
        <taxon>Liliopsida</taxon>
        <taxon>Poales</taxon>
        <taxon>Poaceae</taxon>
        <taxon>BOP clade</taxon>
        <taxon>Oryzoideae</taxon>
        <taxon>Oryzeae</taxon>
        <taxon>Zizaniinae</taxon>
        <taxon>Zizania</taxon>
    </lineage>
</organism>
<reference evidence="2" key="1">
    <citation type="journal article" date="2021" name="bioRxiv">
        <title>Whole Genome Assembly and Annotation of Northern Wild Rice, Zizania palustris L., Supports a Whole Genome Duplication in the Zizania Genus.</title>
        <authorList>
            <person name="Haas M."/>
            <person name="Kono T."/>
            <person name="Macchietto M."/>
            <person name="Millas R."/>
            <person name="McGilp L."/>
            <person name="Shao M."/>
            <person name="Duquette J."/>
            <person name="Hirsch C.N."/>
            <person name="Kimball J."/>
        </authorList>
    </citation>
    <scope>NUCLEOTIDE SEQUENCE</scope>
    <source>
        <tissue evidence="2">Fresh leaf tissue</tissue>
    </source>
</reference>
<keyword evidence="3" id="KW-1185">Reference proteome</keyword>
<comment type="caution">
    <text evidence="2">The sequence shown here is derived from an EMBL/GenBank/DDBJ whole genome shotgun (WGS) entry which is preliminary data.</text>
</comment>
<evidence type="ECO:0000313" key="3">
    <source>
        <dbReference type="Proteomes" id="UP000729402"/>
    </source>
</evidence>